<dbReference type="Proteomes" id="UP001303046">
    <property type="component" value="Unassembled WGS sequence"/>
</dbReference>
<name>A0ABR1E2N2_NECAM</name>
<dbReference type="InterPro" id="IPR011009">
    <property type="entry name" value="Kinase-like_dom_sf"/>
</dbReference>
<reference evidence="3 4" key="1">
    <citation type="submission" date="2023-08" db="EMBL/GenBank/DDBJ databases">
        <title>A Necator americanus chromosomal reference genome.</title>
        <authorList>
            <person name="Ilik V."/>
            <person name="Petrzelkova K.J."/>
            <person name="Pardy F."/>
            <person name="Fuh T."/>
            <person name="Niatou-Singa F.S."/>
            <person name="Gouil Q."/>
            <person name="Baker L."/>
            <person name="Ritchie M.E."/>
            <person name="Jex A.R."/>
            <person name="Gazzola D."/>
            <person name="Li H."/>
            <person name="Toshio Fujiwara R."/>
            <person name="Zhan B."/>
            <person name="Aroian R.V."/>
            <person name="Pafco B."/>
            <person name="Schwarz E.M."/>
        </authorList>
    </citation>
    <scope>NUCLEOTIDE SEQUENCE [LARGE SCALE GENOMIC DNA]</scope>
    <source>
        <strain evidence="3 4">Aroian</strain>
        <tissue evidence="3">Whole animal</tissue>
    </source>
</reference>
<sequence length="336" mass="38296">MTSHGANLTVPKMSFDLESCERSSSSCSIDDKLPSTNNLIRGKDGQYAVGHKLAQGRYGAVFEVLRKSDGKAFACKLEICSANSHGLDMDYIVMNQAVKKGCNHLVRMIDRGKIEDHFKFLIMPLLGDNLTKIRHQFVDGRLSLSSGLRLSFLALSPIQELHNIGFVHRDIKCSNFCLAPHTSRGNLQLVLIDYGVCRSYKDKSGNLKAPREQVRFRGTVRYASLSAHNGEEQSPRDDLESWFYMMVELLSGFLPWSDFHHDSINEVRAMKEHSRTLEGSNLLFQFCPRVEFRRLQKYLDGLKFNSQPDYTFIAEMVQLAMKNNGVKKDEPFDWEE</sequence>
<dbReference type="PANTHER" id="PTHR11909">
    <property type="entry name" value="CASEIN KINASE-RELATED"/>
    <property type="match status" value="1"/>
</dbReference>
<gene>
    <name evidence="3" type="primary">Necator_chrV.g19808</name>
    <name evidence="3" type="ORF">RB195_015016</name>
</gene>
<dbReference type="Pfam" id="PF00069">
    <property type="entry name" value="Pkinase"/>
    <property type="match status" value="1"/>
</dbReference>
<dbReference type="SMART" id="SM00220">
    <property type="entry name" value="S_TKc"/>
    <property type="match status" value="1"/>
</dbReference>
<dbReference type="EMBL" id="JAVFWL010000005">
    <property type="protein sequence ID" value="KAK6756937.1"/>
    <property type="molecule type" value="Genomic_DNA"/>
</dbReference>
<accession>A0ABR1E2N2</accession>
<feature type="domain" description="Protein kinase" evidence="2">
    <location>
        <begin position="47"/>
        <end position="336"/>
    </location>
</feature>
<dbReference type="PROSITE" id="PS50011">
    <property type="entry name" value="PROTEIN_KINASE_DOM"/>
    <property type="match status" value="1"/>
</dbReference>
<dbReference type="InterPro" id="IPR000719">
    <property type="entry name" value="Prot_kinase_dom"/>
</dbReference>
<proteinExistence type="predicted"/>
<keyword evidence="4" id="KW-1185">Reference proteome</keyword>
<evidence type="ECO:0000256" key="1">
    <source>
        <dbReference type="ARBA" id="ARBA00012513"/>
    </source>
</evidence>
<dbReference type="SUPFAM" id="SSF56112">
    <property type="entry name" value="Protein kinase-like (PK-like)"/>
    <property type="match status" value="1"/>
</dbReference>
<evidence type="ECO:0000313" key="4">
    <source>
        <dbReference type="Proteomes" id="UP001303046"/>
    </source>
</evidence>
<evidence type="ECO:0000313" key="3">
    <source>
        <dbReference type="EMBL" id="KAK6756937.1"/>
    </source>
</evidence>
<comment type="caution">
    <text evidence="3">The sequence shown here is derived from an EMBL/GenBank/DDBJ whole genome shotgun (WGS) entry which is preliminary data.</text>
</comment>
<organism evidence="3 4">
    <name type="scientific">Necator americanus</name>
    <name type="common">Human hookworm</name>
    <dbReference type="NCBI Taxonomy" id="51031"/>
    <lineage>
        <taxon>Eukaryota</taxon>
        <taxon>Metazoa</taxon>
        <taxon>Ecdysozoa</taxon>
        <taxon>Nematoda</taxon>
        <taxon>Chromadorea</taxon>
        <taxon>Rhabditida</taxon>
        <taxon>Rhabditina</taxon>
        <taxon>Rhabditomorpha</taxon>
        <taxon>Strongyloidea</taxon>
        <taxon>Ancylostomatidae</taxon>
        <taxon>Bunostominae</taxon>
        <taxon>Necator</taxon>
    </lineage>
</organism>
<protein>
    <recommendedName>
        <fullName evidence="1">non-specific serine/threonine protein kinase</fullName>
        <ecNumber evidence="1">2.7.11.1</ecNumber>
    </recommendedName>
</protein>
<dbReference type="InterPro" id="IPR050235">
    <property type="entry name" value="CK1_Ser-Thr_kinase"/>
</dbReference>
<dbReference type="InterPro" id="IPR008271">
    <property type="entry name" value="Ser/Thr_kinase_AS"/>
</dbReference>
<dbReference type="Gene3D" id="1.10.510.10">
    <property type="entry name" value="Transferase(Phosphotransferase) domain 1"/>
    <property type="match status" value="1"/>
</dbReference>
<evidence type="ECO:0000259" key="2">
    <source>
        <dbReference type="PROSITE" id="PS50011"/>
    </source>
</evidence>
<dbReference type="EC" id="2.7.11.1" evidence="1"/>
<dbReference type="PROSITE" id="PS00108">
    <property type="entry name" value="PROTEIN_KINASE_ST"/>
    <property type="match status" value="1"/>
</dbReference>